<reference evidence="11" key="1">
    <citation type="journal article" date="2018" name="PLoS Negl. Trop. Dis.">
        <title>Sialome diversity of ticks revealed by RNAseq of single tick salivary glands.</title>
        <authorList>
            <person name="Perner J."/>
            <person name="Kropackova S."/>
            <person name="Kopacek P."/>
            <person name="Ribeiro J.M."/>
        </authorList>
    </citation>
    <scope>NUCLEOTIDE SEQUENCE</scope>
    <source>
        <strain evidence="11">Siblings of single egg batch collected in Ceske Budejovice</strain>
        <tissue evidence="11">Salivary glands</tissue>
    </source>
</reference>
<dbReference type="Gene3D" id="3.30.40.10">
    <property type="entry name" value="Zinc/RING finger domain, C3HC4 (zinc finger)"/>
    <property type="match status" value="1"/>
</dbReference>
<accession>A0A147BRM4</accession>
<evidence type="ECO:0000313" key="11">
    <source>
        <dbReference type="EMBL" id="JAR93418.1"/>
    </source>
</evidence>
<feature type="region of interest" description="Disordered" evidence="9">
    <location>
        <begin position="819"/>
        <end position="1026"/>
    </location>
</feature>
<keyword evidence="6" id="KW-0804">Transcription</keyword>
<feature type="compositionally biased region" description="Low complexity" evidence="9">
    <location>
        <begin position="422"/>
        <end position="431"/>
    </location>
</feature>
<feature type="compositionally biased region" description="Basic and acidic residues" evidence="9">
    <location>
        <begin position="833"/>
        <end position="864"/>
    </location>
</feature>
<evidence type="ECO:0000256" key="8">
    <source>
        <dbReference type="PROSITE-ProRule" id="PRU00146"/>
    </source>
</evidence>
<organism evidence="11">
    <name type="scientific">Ixodes ricinus</name>
    <name type="common">Common tick</name>
    <name type="synonym">Acarus ricinus</name>
    <dbReference type="NCBI Taxonomy" id="34613"/>
    <lineage>
        <taxon>Eukaryota</taxon>
        <taxon>Metazoa</taxon>
        <taxon>Ecdysozoa</taxon>
        <taxon>Arthropoda</taxon>
        <taxon>Chelicerata</taxon>
        <taxon>Arachnida</taxon>
        <taxon>Acari</taxon>
        <taxon>Parasitiformes</taxon>
        <taxon>Ixodida</taxon>
        <taxon>Ixodoidea</taxon>
        <taxon>Ixodidae</taxon>
        <taxon>Ixodinae</taxon>
        <taxon>Ixodes</taxon>
    </lineage>
</organism>
<evidence type="ECO:0000256" key="2">
    <source>
        <dbReference type="ARBA" id="ARBA00022723"/>
    </source>
</evidence>
<dbReference type="Pfam" id="PF00628">
    <property type="entry name" value="PHD"/>
    <property type="match status" value="1"/>
</dbReference>
<dbReference type="GO" id="GO:0002039">
    <property type="term" value="F:p53 binding"/>
    <property type="evidence" value="ECO:0007669"/>
    <property type="project" value="TreeGrafter"/>
</dbReference>
<feature type="region of interest" description="Disordered" evidence="9">
    <location>
        <begin position="596"/>
        <end position="805"/>
    </location>
</feature>
<feature type="compositionally biased region" description="Pro residues" evidence="9">
    <location>
        <begin position="965"/>
        <end position="986"/>
    </location>
</feature>
<feature type="compositionally biased region" description="Basic and acidic residues" evidence="9">
    <location>
        <begin position="559"/>
        <end position="569"/>
    </location>
</feature>
<comment type="subcellular location">
    <subcellularLocation>
        <location evidence="1">Nucleus</location>
    </subcellularLocation>
</comment>
<evidence type="ECO:0000256" key="4">
    <source>
        <dbReference type="ARBA" id="ARBA00022833"/>
    </source>
</evidence>
<keyword evidence="2" id="KW-0479">Metal-binding</keyword>
<evidence type="ECO:0000256" key="5">
    <source>
        <dbReference type="ARBA" id="ARBA00023015"/>
    </source>
</evidence>
<feature type="region of interest" description="Disordered" evidence="9">
    <location>
        <begin position="267"/>
        <end position="570"/>
    </location>
</feature>
<dbReference type="InterPro" id="IPR013083">
    <property type="entry name" value="Znf_RING/FYVE/PHD"/>
</dbReference>
<feature type="compositionally biased region" description="Low complexity" evidence="9">
    <location>
        <begin position="677"/>
        <end position="689"/>
    </location>
</feature>
<evidence type="ECO:0000256" key="7">
    <source>
        <dbReference type="ARBA" id="ARBA00023242"/>
    </source>
</evidence>
<dbReference type="CDD" id="cd22916">
    <property type="entry name" value="HFD_TAF3"/>
    <property type="match status" value="1"/>
</dbReference>
<feature type="region of interest" description="Disordered" evidence="9">
    <location>
        <begin position="236"/>
        <end position="255"/>
    </location>
</feature>
<feature type="compositionally biased region" description="Basic and acidic residues" evidence="9">
    <location>
        <begin position="658"/>
        <end position="667"/>
    </location>
</feature>
<dbReference type="GO" id="GO:0046982">
    <property type="term" value="F:protein heterodimerization activity"/>
    <property type="evidence" value="ECO:0007669"/>
    <property type="project" value="InterPro"/>
</dbReference>
<feature type="compositionally biased region" description="Pro residues" evidence="9">
    <location>
        <begin position="439"/>
        <end position="496"/>
    </location>
</feature>
<protein>
    <submittedName>
        <fullName evidence="11">Putative transcription initiation factor tfiid subunit 3</fullName>
    </submittedName>
</protein>
<dbReference type="EMBL" id="GEGO01001986">
    <property type="protein sequence ID" value="JAR93418.1"/>
    <property type="molecule type" value="Transcribed_RNA"/>
</dbReference>
<dbReference type="SUPFAM" id="SSF57903">
    <property type="entry name" value="FYVE/PHD zinc finger"/>
    <property type="match status" value="1"/>
</dbReference>
<dbReference type="PROSITE" id="PS01359">
    <property type="entry name" value="ZF_PHD_1"/>
    <property type="match status" value="1"/>
</dbReference>
<keyword evidence="4" id="KW-0862">Zinc</keyword>
<dbReference type="PANTHER" id="PTHR46452">
    <property type="entry name" value="TRANSCRIPTION INITIATION FACTOR TFIID SUBUNIT 3"/>
    <property type="match status" value="1"/>
</dbReference>
<dbReference type="InterPro" id="IPR019786">
    <property type="entry name" value="Zinc_finger_PHD-type_CS"/>
</dbReference>
<keyword evidence="5" id="KW-0805">Transcription regulation</keyword>
<dbReference type="InterPro" id="IPR019787">
    <property type="entry name" value="Znf_PHD-finger"/>
</dbReference>
<feature type="compositionally biased region" description="Basic and acidic residues" evidence="9">
    <location>
        <begin position="267"/>
        <end position="290"/>
    </location>
</feature>
<feature type="compositionally biased region" description="Low complexity" evidence="9">
    <location>
        <begin position="302"/>
        <end position="311"/>
    </location>
</feature>
<feature type="compositionally biased region" description="Basic and acidic residues" evidence="9">
    <location>
        <begin position="874"/>
        <end position="926"/>
    </location>
</feature>
<dbReference type="PROSITE" id="PS50016">
    <property type="entry name" value="ZF_PHD_2"/>
    <property type="match status" value="1"/>
</dbReference>
<dbReference type="InterPro" id="IPR011011">
    <property type="entry name" value="Znf_FYVE_PHD"/>
</dbReference>
<feature type="compositionally biased region" description="Basic and acidic residues" evidence="9">
    <location>
        <begin position="535"/>
        <end position="551"/>
    </location>
</feature>
<feature type="region of interest" description="Disordered" evidence="9">
    <location>
        <begin position="149"/>
        <end position="188"/>
    </location>
</feature>
<dbReference type="GO" id="GO:0003743">
    <property type="term" value="F:translation initiation factor activity"/>
    <property type="evidence" value="ECO:0007669"/>
    <property type="project" value="UniProtKB-KW"/>
</dbReference>
<dbReference type="InterPro" id="IPR001965">
    <property type="entry name" value="Znf_PHD"/>
</dbReference>
<dbReference type="Pfam" id="PF07524">
    <property type="entry name" value="Bromo_TP"/>
    <property type="match status" value="1"/>
</dbReference>
<feature type="compositionally biased region" description="Pro residues" evidence="9">
    <location>
        <begin position="775"/>
        <end position="787"/>
    </location>
</feature>
<dbReference type="SMART" id="SM00249">
    <property type="entry name" value="PHD"/>
    <property type="match status" value="1"/>
</dbReference>
<keyword evidence="11" id="KW-0396">Initiation factor</keyword>
<evidence type="ECO:0000259" key="10">
    <source>
        <dbReference type="PROSITE" id="PS50016"/>
    </source>
</evidence>
<dbReference type="GO" id="GO:0005669">
    <property type="term" value="C:transcription factor TFIID complex"/>
    <property type="evidence" value="ECO:0007669"/>
    <property type="project" value="TreeGrafter"/>
</dbReference>
<keyword evidence="3 8" id="KW-0863">Zinc-finger</keyword>
<feature type="compositionally biased region" description="Basic and acidic residues" evidence="9">
    <location>
        <begin position="513"/>
        <end position="523"/>
    </location>
</feature>
<name>A0A147BRM4_IXORI</name>
<dbReference type="AlphaFoldDB" id="A0A147BRM4"/>
<dbReference type="InterPro" id="IPR006565">
    <property type="entry name" value="BTP"/>
</dbReference>
<evidence type="ECO:0000256" key="9">
    <source>
        <dbReference type="SAM" id="MobiDB-lite"/>
    </source>
</evidence>
<feature type="compositionally biased region" description="Gly residues" evidence="9">
    <location>
        <begin position="381"/>
        <end position="390"/>
    </location>
</feature>
<evidence type="ECO:0000256" key="3">
    <source>
        <dbReference type="ARBA" id="ARBA00022771"/>
    </source>
</evidence>
<dbReference type="PANTHER" id="PTHR46452:SF1">
    <property type="entry name" value="TRANSCRIPTION INITIATION FACTOR TFIID SUBUNIT 3"/>
    <property type="match status" value="1"/>
</dbReference>
<evidence type="ECO:0000256" key="1">
    <source>
        <dbReference type="ARBA" id="ARBA00004123"/>
    </source>
</evidence>
<proteinExistence type="predicted"/>
<dbReference type="CDD" id="cd15522">
    <property type="entry name" value="PHD_TAF3"/>
    <property type="match status" value="1"/>
</dbReference>
<feature type="compositionally biased region" description="Low complexity" evidence="9">
    <location>
        <begin position="1003"/>
        <end position="1020"/>
    </location>
</feature>
<dbReference type="GO" id="GO:0045944">
    <property type="term" value="P:positive regulation of transcription by RNA polymerase II"/>
    <property type="evidence" value="ECO:0007669"/>
    <property type="project" value="TreeGrafter"/>
</dbReference>
<evidence type="ECO:0000256" key="6">
    <source>
        <dbReference type="ARBA" id="ARBA00023163"/>
    </source>
</evidence>
<dbReference type="SMART" id="SM00576">
    <property type="entry name" value="BTP"/>
    <property type="match status" value="1"/>
</dbReference>
<feature type="domain" description="PHD-type" evidence="10">
    <location>
        <begin position="1048"/>
        <end position="1098"/>
    </location>
</feature>
<dbReference type="GO" id="GO:0008270">
    <property type="term" value="F:zinc ion binding"/>
    <property type="evidence" value="ECO:0007669"/>
    <property type="project" value="UniProtKB-KW"/>
</dbReference>
<dbReference type="SUPFAM" id="SSF47113">
    <property type="entry name" value="Histone-fold"/>
    <property type="match status" value="1"/>
</dbReference>
<keyword evidence="11" id="KW-0648">Protein biosynthesis</keyword>
<dbReference type="InterPro" id="IPR009072">
    <property type="entry name" value="Histone-fold"/>
</dbReference>
<feature type="compositionally biased region" description="Basic and acidic residues" evidence="9">
    <location>
        <begin position="340"/>
        <end position="371"/>
    </location>
</feature>
<feature type="compositionally biased region" description="Polar residues" evidence="9">
    <location>
        <begin position="172"/>
        <end position="185"/>
    </location>
</feature>
<dbReference type="Gene3D" id="1.10.20.10">
    <property type="entry name" value="Histone, subunit A"/>
    <property type="match status" value="1"/>
</dbReference>
<keyword evidence="7" id="KW-0539">Nucleus</keyword>
<sequence>MAAQFSRSILKVSVAQICQNIGWHAVHQSTLELLADILHRYVLEIARTAQAYSNQDGRTEPNLDDLSLAFHDLGILLSELEEFTSNVEPVPFAQRLPQFPVARPSSLQHPKQGSRELLHRPHWVHEFLPPMHPELEEEESMLLSPGSAIDGMKRDMASNSAGEDMSPPHGSPQPTKRNPDGTETPTPKRFRLCTEEEGQPMREVTSVFMTPSGFISPAREGKLPEPSAPLAFIGALSPGVASDSDSSDSLPIPHKEVKVKEFKKALKLKKDGKDAKKGKTNKKDNKENASVKKGLFFPPPAKKSSSSNPMLKIKKKLTKGLKFAKEGSSKGVKIKSSKSKNKEGKSKEGKVKEGKPKEGKSKEGKSKDGSKSKSKSKVKGSPGGAHGGLPGLSPKAKRGKSPSKAKGATGSKGSKGEKKKSAGAASEPSAAVPFLFGPGPSPVPAPPPPPPPPPPPLPPPPPFSPPPPQPPPPPPPPTLSPPSPPCLPPLSLPPQLTPSMLSTMTPLQVMACKAEEERNKLHAQEGVAADDDPYKDETPSREESPEPRLVIDDSPETVSKQERESRLADIDQCIDAVVQKAREESRLEEKREIALEAAMHGALPRKLDTRDVYDFTDSDSSPPPTPKTPDLAGSPAPPKEQRDDSTPERFPLPPTGPEPHKKLPKEKTKGKKKSGKTKSGSGTPSPKKGQLPKGPEARGSPLVALSQRSETPPEPAPSFSGVFPFSQQQPGGGGLFSPKFPPFGSPPTQGFLPAFPFSQLRGGTGGLQGAASHFPTPPLFVPPPPSHVPEEVGPRSPPPPVLSTPLVLGGSPFAVKTLAEKKAIPPVPGPVGRADDGKPSFSKSERDGDKGKAKEKKKDKLAKKEHLKKKPKEKVKDKPPKDKDKEPKVKLKPVEKPKGEKKAKMKLGKEKEKKKGKEDKKKDDAIPKITVKLGGTPKPSATKILFKALGQGHESPPDPFGASPPSSPVAPPPPAAPLRSPSPPVLSPASTQGSRGKGRGRGAQPAAQTTPPAPQQQQQTGASSPLPAARMVITETVGTIVDEQGVKIWICPACARPDDGSPMIGCDECDDWYHWVCVGIVVPPKEEESWFCNRCIAKRQGALAKKKKKKHRKEK</sequence>